<evidence type="ECO:0000313" key="7">
    <source>
        <dbReference type="Proteomes" id="UP000655830"/>
    </source>
</evidence>
<dbReference type="Gene3D" id="3.40.190.290">
    <property type="match status" value="1"/>
</dbReference>
<dbReference type="SUPFAM" id="SSF46785">
    <property type="entry name" value="Winged helix' DNA-binding domain"/>
    <property type="match status" value="1"/>
</dbReference>
<dbReference type="AlphaFoldDB" id="A0A926ICN1"/>
<evidence type="ECO:0000313" key="6">
    <source>
        <dbReference type="EMBL" id="MBC8577989.1"/>
    </source>
</evidence>
<dbReference type="RefSeq" id="WP_249331105.1">
    <property type="nucleotide sequence ID" value="NZ_JACRSY010000001.1"/>
</dbReference>
<dbReference type="SUPFAM" id="SSF53850">
    <property type="entry name" value="Periplasmic binding protein-like II"/>
    <property type="match status" value="1"/>
</dbReference>
<protein>
    <submittedName>
        <fullName evidence="6">LysR family transcriptional regulator</fullName>
    </submittedName>
</protein>
<dbReference type="Gene3D" id="1.10.10.10">
    <property type="entry name" value="Winged helix-like DNA-binding domain superfamily/Winged helix DNA-binding domain"/>
    <property type="match status" value="1"/>
</dbReference>
<reference evidence="6" key="1">
    <citation type="submission" date="2020-08" db="EMBL/GenBank/DDBJ databases">
        <title>Genome public.</title>
        <authorList>
            <person name="Liu C."/>
            <person name="Sun Q."/>
        </authorList>
    </citation>
    <scope>NUCLEOTIDE SEQUENCE</scope>
    <source>
        <strain evidence="6">NSJ-12</strain>
    </source>
</reference>
<accession>A0A926ICN1</accession>
<dbReference type="Pfam" id="PF03466">
    <property type="entry name" value="LysR_substrate"/>
    <property type="match status" value="1"/>
</dbReference>
<evidence type="ECO:0000256" key="1">
    <source>
        <dbReference type="ARBA" id="ARBA00009437"/>
    </source>
</evidence>
<gene>
    <name evidence="6" type="ORF">H8718_00345</name>
</gene>
<dbReference type="GO" id="GO:0000976">
    <property type="term" value="F:transcription cis-regulatory region binding"/>
    <property type="evidence" value="ECO:0007669"/>
    <property type="project" value="TreeGrafter"/>
</dbReference>
<evidence type="ECO:0000256" key="4">
    <source>
        <dbReference type="ARBA" id="ARBA00023163"/>
    </source>
</evidence>
<organism evidence="6 7">
    <name type="scientific">Zhenhengia yiwuensis</name>
    <dbReference type="NCBI Taxonomy" id="2763666"/>
    <lineage>
        <taxon>Bacteria</taxon>
        <taxon>Bacillati</taxon>
        <taxon>Bacillota</taxon>
        <taxon>Clostridia</taxon>
        <taxon>Lachnospirales</taxon>
        <taxon>Lachnospiraceae</taxon>
        <taxon>Zhenhengia</taxon>
    </lineage>
</organism>
<dbReference type="Proteomes" id="UP000655830">
    <property type="component" value="Unassembled WGS sequence"/>
</dbReference>
<dbReference type="InterPro" id="IPR036388">
    <property type="entry name" value="WH-like_DNA-bd_sf"/>
</dbReference>
<dbReference type="EMBL" id="JACRSY010000001">
    <property type="protein sequence ID" value="MBC8577989.1"/>
    <property type="molecule type" value="Genomic_DNA"/>
</dbReference>
<dbReference type="PRINTS" id="PR00039">
    <property type="entry name" value="HTHLYSR"/>
</dbReference>
<dbReference type="PANTHER" id="PTHR30126:SF39">
    <property type="entry name" value="HTH-TYPE TRANSCRIPTIONAL REGULATOR CYSL"/>
    <property type="match status" value="1"/>
</dbReference>
<keyword evidence="4" id="KW-0804">Transcription</keyword>
<comment type="similarity">
    <text evidence="1">Belongs to the LysR transcriptional regulatory family.</text>
</comment>
<dbReference type="PANTHER" id="PTHR30126">
    <property type="entry name" value="HTH-TYPE TRANSCRIPTIONAL REGULATOR"/>
    <property type="match status" value="1"/>
</dbReference>
<dbReference type="FunFam" id="1.10.10.10:FF:000001">
    <property type="entry name" value="LysR family transcriptional regulator"/>
    <property type="match status" value="1"/>
</dbReference>
<comment type="caution">
    <text evidence="6">The sequence shown here is derived from an EMBL/GenBank/DDBJ whole genome shotgun (WGS) entry which is preliminary data.</text>
</comment>
<sequence>MLEELKTFIAVVECKNFTKASEKINLSQPSVSIHIKNLEKFFGVELIIRSVKQKNIIITESGQLLYRRAKEMINLLEMTREEVVNLSSSVKGHLKIGATYTIGEYILPNFLQMFCEQYPEVEIEVVIGNTEEISRKVQGLQIDIGLIEGMGHMEEFRQTYFLKDELVLILPKTHELTQKNLSNDALQEQKWVTREIGSGLREYLDVFLTHHQIVPRSKLVFGSNYAIKEAVKNGLGIAMVSWYVAKDAVLRDEVKMLTLEETYYRNFSYILPKDLVTMKVIEVFAQTLESFYQSSSGDCLPL</sequence>
<evidence type="ECO:0000256" key="2">
    <source>
        <dbReference type="ARBA" id="ARBA00023015"/>
    </source>
</evidence>
<evidence type="ECO:0000259" key="5">
    <source>
        <dbReference type="PROSITE" id="PS50931"/>
    </source>
</evidence>
<keyword evidence="3" id="KW-0238">DNA-binding</keyword>
<dbReference type="GO" id="GO:0003700">
    <property type="term" value="F:DNA-binding transcription factor activity"/>
    <property type="evidence" value="ECO:0007669"/>
    <property type="project" value="InterPro"/>
</dbReference>
<evidence type="ECO:0000256" key="3">
    <source>
        <dbReference type="ARBA" id="ARBA00023125"/>
    </source>
</evidence>
<dbReference type="InterPro" id="IPR036390">
    <property type="entry name" value="WH_DNA-bd_sf"/>
</dbReference>
<name>A0A926ICN1_9FIRM</name>
<proteinExistence type="inferred from homology"/>
<feature type="domain" description="HTH lysR-type" evidence="5">
    <location>
        <begin position="1"/>
        <end position="59"/>
    </location>
</feature>
<dbReference type="InterPro" id="IPR000847">
    <property type="entry name" value="LysR_HTH_N"/>
</dbReference>
<dbReference type="Pfam" id="PF00126">
    <property type="entry name" value="HTH_1"/>
    <property type="match status" value="1"/>
</dbReference>
<dbReference type="PROSITE" id="PS50931">
    <property type="entry name" value="HTH_LYSR"/>
    <property type="match status" value="1"/>
</dbReference>
<dbReference type="InterPro" id="IPR005119">
    <property type="entry name" value="LysR_subst-bd"/>
</dbReference>
<keyword evidence="7" id="KW-1185">Reference proteome</keyword>
<keyword evidence="2" id="KW-0805">Transcription regulation</keyword>